<dbReference type="EMBL" id="WWEQ01000064">
    <property type="protein sequence ID" value="MYM20635.1"/>
    <property type="molecule type" value="Genomic_DNA"/>
</dbReference>
<dbReference type="InterPro" id="IPR010281">
    <property type="entry name" value="DUF885"/>
</dbReference>
<reference evidence="1 2" key="1">
    <citation type="submission" date="2020-01" db="EMBL/GenBank/DDBJ databases">
        <authorList>
            <person name="Deng T."/>
        </authorList>
    </citation>
    <scope>NUCLEOTIDE SEQUENCE [LARGE SCALE GENOMIC DNA]</scope>
    <source>
        <strain evidence="1 2">5221</strain>
    </source>
</reference>
<comment type="caution">
    <text evidence="1">The sequence shown here is derived from an EMBL/GenBank/DDBJ whole genome shotgun (WGS) entry which is preliminary data.</text>
</comment>
<dbReference type="PANTHER" id="PTHR33361">
    <property type="entry name" value="GLR0591 PROTEIN"/>
    <property type="match status" value="1"/>
</dbReference>
<dbReference type="Pfam" id="PF05960">
    <property type="entry name" value="DUF885"/>
    <property type="match status" value="1"/>
</dbReference>
<dbReference type="AlphaFoldDB" id="A0A6N9H9I2"/>
<evidence type="ECO:0000313" key="2">
    <source>
        <dbReference type="Proteomes" id="UP000469215"/>
    </source>
</evidence>
<organism evidence="1 2">
    <name type="scientific">Brevibacterium rongguiense</name>
    <dbReference type="NCBI Taxonomy" id="2695267"/>
    <lineage>
        <taxon>Bacteria</taxon>
        <taxon>Bacillati</taxon>
        <taxon>Actinomycetota</taxon>
        <taxon>Actinomycetes</taxon>
        <taxon>Micrococcales</taxon>
        <taxon>Brevibacteriaceae</taxon>
        <taxon>Brevibacterium</taxon>
    </lineage>
</organism>
<dbReference type="PANTHER" id="PTHR33361:SF2">
    <property type="entry name" value="DUF885 DOMAIN-CONTAINING PROTEIN"/>
    <property type="match status" value="1"/>
</dbReference>
<name>A0A6N9H9I2_9MICO</name>
<dbReference type="RefSeq" id="WP_160954047.1">
    <property type="nucleotide sequence ID" value="NZ_WWEQ01000064.1"/>
</dbReference>
<evidence type="ECO:0000313" key="1">
    <source>
        <dbReference type="EMBL" id="MYM20635.1"/>
    </source>
</evidence>
<keyword evidence="2" id="KW-1185">Reference proteome</keyword>
<gene>
    <name evidence="1" type="ORF">GSY69_11855</name>
</gene>
<accession>A0A6N9H9I2</accession>
<protein>
    <submittedName>
        <fullName evidence="1">DUF885 family protein</fullName>
    </submittedName>
</protein>
<dbReference type="Proteomes" id="UP000469215">
    <property type="component" value="Unassembled WGS sequence"/>
</dbReference>
<proteinExistence type="predicted"/>
<sequence>MTKTRTPSAVDAVAEAHARALIERSPALRVELGVPGDPHALDDYSPAAAQELDELNARTLARLDAAEAEAGADLDDVDRVTLDAMRERLGVERELHAAGLSAGALNVIHSPVQNIRDLFDLVPTATAQDWADSAGKLRSVPQALAGYREALTARLDAGRAPASRQVTAVVEQARAAGEDGGHFDRFIAGAARADGGTGVSAELAAQLRAAAVQAKDAYAQIADFLESEVASRAVAADAVGREAYALYSREFLGAAVDLDETYAWGLAELARIDAEQQALAAELYGPGTGVREAIDRLEADPDYRIEGLDGLRSWMQAKADDAIERLAGSHFDIPDRLRTIECMVLPEGTGGIYYTGPTEDFSRPGRMWWSVPAGVESFSAWQELTTVYHEGVPGHHLQVGEAVCRTDTLNTWRRSLCWVSGHGEGWALYAERLMADLGFLDDPGFRMGMLDSQRLRAARVVVDLGVHLGLEAPAELGGGTWDAQQAWEFLTANVAMDRSFLAFELDRYLGWPGQAPSYKIGQRLWEEIRDGARAAAQDRGEEFDLKAFHSRALALGSVGLDTLRRALS</sequence>